<dbReference type="PROSITE" id="PS50090">
    <property type="entry name" value="MYB_LIKE"/>
    <property type="match status" value="1"/>
</dbReference>
<reference evidence="5 6" key="1">
    <citation type="submission" date="2012-08" db="EMBL/GenBank/DDBJ databases">
        <title>Oryza genome evolution.</title>
        <authorList>
            <person name="Wing R.A."/>
        </authorList>
    </citation>
    <scope>NUCLEOTIDE SEQUENCE</scope>
</reference>
<evidence type="ECO:0000256" key="3">
    <source>
        <dbReference type="SAM" id="MobiDB-lite"/>
    </source>
</evidence>
<feature type="compositionally biased region" description="Low complexity" evidence="3">
    <location>
        <begin position="967"/>
        <end position="976"/>
    </location>
</feature>
<reference evidence="6" key="2">
    <citation type="submission" date="2013-12" db="EMBL/GenBank/DDBJ databases">
        <authorList>
            <person name="Yu Y."/>
            <person name="Lee S."/>
            <person name="de Baynast K."/>
            <person name="Wissotski M."/>
            <person name="Liu L."/>
            <person name="Talag J."/>
            <person name="Goicoechea J."/>
            <person name="Angelova A."/>
            <person name="Jetty R."/>
            <person name="Kudrna D."/>
            <person name="Golser W."/>
            <person name="Rivera L."/>
            <person name="Zhang J."/>
            <person name="Wing R."/>
        </authorList>
    </citation>
    <scope>NUCLEOTIDE SEQUENCE</scope>
</reference>
<evidence type="ECO:0000256" key="1">
    <source>
        <dbReference type="ARBA" id="ARBA00022771"/>
    </source>
</evidence>
<dbReference type="CDD" id="cd11660">
    <property type="entry name" value="SANT_TRF"/>
    <property type="match status" value="1"/>
</dbReference>
<dbReference type="PANTHER" id="PTHR47863:SF4">
    <property type="entry name" value="RING_FYVE_PHD ZINC FINGER SUPERFAMILY PROTEIN"/>
    <property type="match status" value="1"/>
</dbReference>
<dbReference type="Gramene" id="LPERR02G14360.1">
    <property type="protein sequence ID" value="LPERR02G14360.1"/>
    <property type="gene ID" value="LPERR02G14360"/>
</dbReference>
<dbReference type="PANTHER" id="PTHR47863">
    <property type="entry name" value="RING/FYVE/PHD ZINC FINGER SUPERFAMILY PROTEIN"/>
    <property type="match status" value="1"/>
</dbReference>
<evidence type="ECO:0000313" key="6">
    <source>
        <dbReference type="Proteomes" id="UP000032180"/>
    </source>
</evidence>
<keyword evidence="1" id="KW-0479">Metal-binding</keyword>
<keyword evidence="1" id="KW-0863">Zinc-finger</keyword>
<dbReference type="Proteomes" id="UP000032180">
    <property type="component" value="Chromosome 2"/>
</dbReference>
<dbReference type="GO" id="GO:0008270">
    <property type="term" value="F:zinc ion binding"/>
    <property type="evidence" value="ECO:0007669"/>
    <property type="project" value="UniProtKB-KW"/>
</dbReference>
<keyword evidence="2" id="KW-0862">Zinc</keyword>
<feature type="region of interest" description="Disordered" evidence="3">
    <location>
        <begin position="896"/>
        <end position="985"/>
    </location>
</feature>
<feature type="compositionally biased region" description="Basic and acidic residues" evidence="3">
    <location>
        <begin position="902"/>
        <end position="918"/>
    </location>
</feature>
<dbReference type="InterPro" id="IPR011011">
    <property type="entry name" value="Znf_FYVE_PHD"/>
</dbReference>
<name>A0A0D9VGB9_9ORYZ</name>
<feature type="region of interest" description="Disordered" evidence="3">
    <location>
        <begin position="377"/>
        <end position="401"/>
    </location>
</feature>
<evidence type="ECO:0000313" key="5">
    <source>
        <dbReference type="EnsemblPlants" id="LPERR02G14360.1"/>
    </source>
</evidence>
<proteinExistence type="predicted"/>
<dbReference type="EnsemblPlants" id="LPERR02G14360.1">
    <property type="protein sequence ID" value="LPERR02G14360.1"/>
    <property type="gene ID" value="LPERR02G14360"/>
</dbReference>
<evidence type="ECO:0000259" key="4">
    <source>
        <dbReference type="PROSITE" id="PS50090"/>
    </source>
</evidence>
<dbReference type="Gene3D" id="3.30.40.10">
    <property type="entry name" value="Zinc/RING finger domain, C3HC4 (zinc finger)"/>
    <property type="match status" value="1"/>
</dbReference>
<dbReference type="AlphaFoldDB" id="A0A0D9VGB9"/>
<reference evidence="5" key="3">
    <citation type="submission" date="2015-04" db="UniProtKB">
        <authorList>
            <consortium name="EnsemblPlants"/>
        </authorList>
    </citation>
    <scope>IDENTIFICATION</scope>
</reference>
<dbReference type="InterPro" id="IPR001005">
    <property type="entry name" value="SANT/Myb"/>
</dbReference>
<dbReference type="InterPro" id="IPR013083">
    <property type="entry name" value="Znf_RING/FYVE/PHD"/>
</dbReference>
<accession>A0A0D9VGB9</accession>
<keyword evidence="6" id="KW-1185">Reference proteome</keyword>
<evidence type="ECO:0000256" key="2">
    <source>
        <dbReference type="ARBA" id="ARBA00022833"/>
    </source>
</evidence>
<dbReference type="eggNOG" id="ENOG502S100">
    <property type="taxonomic scope" value="Eukaryota"/>
</dbReference>
<dbReference type="SUPFAM" id="SSF57903">
    <property type="entry name" value="FYVE/PHD zinc finger"/>
    <property type="match status" value="1"/>
</dbReference>
<organism evidence="5 6">
    <name type="scientific">Leersia perrieri</name>
    <dbReference type="NCBI Taxonomy" id="77586"/>
    <lineage>
        <taxon>Eukaryota</taxon>
        <taxon>Viridiplantae</taxon>
        <taxon>Streptophyta</taxon>
        <taxon>Embryophyta</taxon>
        <taxon>Tracheophyta</taxon>
        <taxon>Spermatophyta</taxon>
        <taxon>Magnoliopsida</taxon>
        <taxon>Liliopsida</taxon>
        <taxon>Poales</taxon>
        <taxon>Poaceae</taxon>
        <taxon>BOP clade</taxon>
        <taxon>Oryzoideae</taxon>
        <taxon>Oryzeae</taxon>
        <taxon>Oryzinae</taxon>
        <taxon>Leersia</taxon>
    </lineage>
</organism>
<dbReference type="Gene3D" id="1.10.10.60">
    <property type="entry name" value="Homeodomain-like"/>
    <property type="match status" value="1"/>
</dbReference>
<protein>
    <recommendedName>
        <fullName evidence="4">Myb-like domain-containing protein</fullName>
    </recommendedName>
</protein>
<feature type="domain" description="Myb-like" evidence="4">
    <location>
        <begin position="1034"/>
        <end position="1095"/>
    </location>
</feature>
<sequence length="1100" mass="120309">MPRPSAVASRFAAYWVADALAGDEVLDFSVTKALVARKPDSLTGAPAAVREHVALRCLQEVVSIASEGEGEAAAAPGMLGVDASRSCEDVLLQLIGEVGRPGSLEKGILPHFNQDIQKFICVKGPTLPVTSFELLRDVHLENTRLSSLSMMEQNENNKHDNFESFSNTSHDLVNKEKAGFATDGAQLPRDGLANSVNDGKTGNLQKDAMASTPGFQQLCTSDNSFFDQAQGDNAIDAVRVNIRSPKDGATNVDKHTSVSAEPSLATCKNMLGSNSGSMSERDKTYHNTMVQPQSCGIKNPNTLHNNDGNESVLTSIQSFKDCIHEGWAMQATISPAFNRSKALLPVTSETSHMPESITVEDRVMTSDLRITITHLNSQQHDESNQEIDYGSVGSPLVGRNSDHEQPILQTAAALPSEGCNGVIQSQSWGVNNPNTLHKNDGNEPLVNFTGVQSSKVSVHEGSSMQTVVSPAFDRSNDALLASTCKTSHFPEFITVEDTVMTSEPNLSRAHPNSPQHDKVNQDVDYGSASMPSLIKNSGHDERTLQTAATLSSEGCDGAIQGHRSEIKNPPENATKHTKMFEQHNSGNVHLEAAGSDKANQGLYDDGNTMKRNTVCGELDVQTTLKSCSFSMVLPNKIAEPNHLSEQNIEKNTIGVQKDRGNIQNSYQGVNDKRDKKASHQKTMGDTVVETSDMHSSDDSLSGLAAAVLLSMTAKITVCTQDNDANGSLEGLSQQDLCIKCGKDGQLLKCSSCLLAAHDSCFGSSLTFDDSSQFYCPVCFYTKATQAYQKAKITYSEARKNLSIFLGRRQLVEQREQPAAVRQKATNCEGNLNGCTASKRQDNHQYLADEQPVWQRKRQKSDATGDACPQKVAIEKEPVVQNRDVVPMNKCSVLQNNRNRAPVAEHEQPEENAEPHGEFCNDNSSCKQRHSYQTKHNPAGNRNVDSDKEDDLTASHLSEDSDEIEATSSNHSSKQSSPPWRNMRNSKARCQDNDTAIICNSKKLLGIPDQHMASPSRKRNYAYPPKRYCNPVAPNGRRTKLCWTEQEEAALREAMSKFTPKGDGSIPWVQILEYGRDAFHKSRLASDLRVKWRNMQKKSGS</sequence>
<dbReference type="HOGENOM" id="CLU_014198_0_0_1"/>